<evidence type="ECO:0000256" key="3">
    <source>
        <dbReference type="SAM" id="MobiDB-lite"/>
    </source>
</evidence>
<dbReference type="InterPro" id="IPR047153">
    <property type="entry name" value="TRIM45/56/19-like"/>
</dbReference>
<dbReference type="PANTHER" id="PTHR25462:SF296">
    <property type="entry name" value="MEIOTIC P26, ISOFORM F"/>
    <property type="match status" value="1"/>
</dbReference>
<evidence type="ECO:0000313" key="5">
    <source>
        <dbReference type="EMBL" id="KAJ8316508.1"/>
    </source>
</evidence>
<keyword evidence="1" id="KW-0479">Metal-binding</keyword>
<dbReference type="PROSITE" id="PS50119">
    <property type="entry name" value="ZF_BBOX"/>
    <property type="match status" value="2"/>
</dbReference>
<feature type="region of interest" description="Disordered" evidence="3">
    <location>
        <begin position="1"/>
        <end position="41"/>
    </location>
</feature>
<keyword evidence="2" id="KW-0175">Coiled coil</keyword>
<protein>
    <recommendedName>
        <fullName evidence="4">B box-type domain-containing protein</fullName>
    </recommendedName>
</protein>
<dbReference type="CDD" id="cd19757">
    <property type="entry name" value="Bbox1"/>
    <property type="match status" value="1"/>
</dbReference>
<feature type="coiled-coil region" evidence="2">
    <location>
        <begin position="209"/>
        <end position="247"/>
    </location>
</feature>
<evidence type="ECO:0000256" key="2">
    <source>
        <dbReference type="SAM" id="Coils"/>
    </source>
</evidence>
<dbReference type="SUPFAM" id="SSF101898">
    <property type="entry name" value="NHL repeat"/>
    <property type="match status" value="1"/>
</dbReference>
<dbReference type="SUPFAM" id="SSF57845">
    <property type="entry name" value="B-box zinc-binding domain"/>
    <property type="match status" value="1"/>
</dbReference>
<dbReference type="PANTHER" id="PTHR25462">
    <property type="entry name" value="BONUS, ISOFORM C-RELATED"/>
    <property type="match status" value="1"/>
</dbReference>
<evidence type="ECO:0000259" key="4">
    <source>
        <dbReference type="PROSITE" id="PS50119"/>
    </source>
</evidence>
<organism evidence="5 6">
    <name type="scientific">Tegillarca granosa</name>
    <name type="common">Malaysian cockle</name>
    <name type="synonym">Anadara granosa</name>
    <dbReference type="NCBI Taxonomy" id="220873"/>
    <lineage>
        <taxon>Eukaryota</taxon>
        <taxon>Metazoa</taxon>
        <taxon>Spiralia</taxon>
        <taxon>Lophotrochozoa</taxon>
        <taxon>Mollusca</taxon>
        <taxon>Bivalvia</taxon>
        <taxon>Autobranchia</taxon>
        <taxon>Pteriomorphia</taxon>
        <taxon>Arcoida</taxon>
        <taxon>Arcoidea</taxon>
        <taxon>Arcidae</taxon>
        <taxon>Tegillarca</taxon>
    </lineage>
</organism>
<gene>
    <name evidence="5" type="ORF">KUTeg_006522</name>
</gene>
<feature type="compositionally biased region" description="Basic and acidic residues" evidence="3">
    <location>
        <begin position="491"/>
        <end position="513"/>
    </location>
</feature>
<comment type="caution">
    <text evidence="5">The sequence shown here is derived from an EMBL/GenBank/DDBJ whole genome shotgun (WGS) entry which is preliminary data.</text>
</comment>
<dbReference type="Gene3D" id="3.30.160.60">
    <property type="entry name" value="Classic Zinc Finger"/>
    <property type="match status" value="1"/>
</dbReference>
<dbReference type="InterPro" id="IPR011042">
    <property type="entry name" value="6-blade_b-propeller_TolB-like"/>
</dbReference>
<evidence type="ECO:0000256" key="1">
    <source>
        <dbReference type="PROSITE-ProRule" id="PRU00024"/>
    </source>
</evidence>
<feature type="compositionally biased region" description="Basic and acidic residues" evidence="3">
    <location>
        <begin position="30"/>
        <end position="41"/>
    </location>
</feature>
<evidence type="ECO:0000313" key="6">
    <source>
        <dbReference type="Proteomes" id="UP001217089"/>
    </source>
</evidence>
<dbReference type="Pfam" id="PF00643">
    <property type="entry name" value="zf-B_box"/>
    <property type="match status" value="1"/>
</dbReference>
<reference evidence="5 6" key="1">
    <citation type="submission" date="2022-12" db="EMBL/GenBank/DDBJ databases">
        <title>Chromosome-level genome of Tegillarca granosa.</title>
        <authorList>
            <person name="Kim J."/>
        </authorList>
    </citation>
    <scope>NUCLEOTIDE SEQUENCE [LARGE SCALE GENOMIC DNA]</scope>
    <source>
        <strain evidence="5">Teg-2019</strain>
        <tissue evidence="5">Adductor muscle</tissue>
    </source>
</reference>
<feature type="domain" description="B box-type" evidence="4">
    <location>
        <begin position="92"/>
        <end position="141"/>
    </location>
</feature>
<name>A0ABQ9FGP8_TEGGR</name>
<keyword evidence="6" id="KW-1185">Reference proteome</keyword>
<dbReference type="InterPro" id="IPR000315">
    <property type="entry name" value="Znf_B-box"/>
</dbReference>
<feature type="compositionally biased region" description="Acidic residues" evidence="3">
    <location>
        <begin position="12"/>
        <end position="29"/>
    </location>
</feature>
<feature type="region of interest" description="Disordered" evidence="3">
    <location>
        <begin position="382"/>
        <end position="513"/>
    </location>
</feature>
<dbReference type="Proteomes" id="UP001217089">
    <property type="component" value="Unassembled WGS sequence"/>
</dbReference>
<accession>A0ABQ9FGP8</accession>
<feature type="compositionally biased region" description="Low complexity" evidence="3">
    <location>
        <begin position="417"/>
        <end position="430"/>
    </location>
</feature>
<dbReference type="Gene3D" id="2.120.10.30">
    <property type="entry name" value="TolB, C-terminal domain"/>
    <property type="match status" value="1"/>
</dbReference>
<feature type="domain" description="B box-type" evidence="4">
    <location>
        <begin position="156"/>
        <end position="197"/>
    </location>
</feature>
<keyword evidence="1" id="KW-0863">Zinc-finger</keyword>
<dbReference type="SMART" id="SM00336">
    <property type="entry name" value="BBOX"/>
    <property type="match status" value="2"/>
</dbReference>
<dbReference type="EMBL" id="JARBDR010000328">
    <property type="protein sequence ID" value="KAJ8316508.1"/>
    <property type="molecule type" value="Genomic_DNA"/>
</dbReference>
<sequence length="841" mass="94530">MVKSCAKSTKEENEENVNVELIENEDELPEKDKDTSESENKTKAFNCPTCKTVIKFDTPTGNDVSQQWAEIFPDNHFIANLIEKVEMHFVENNCESCSKDGSVSAEKAVKWCQTCKIAFCDSCIKAHDVIKACRDHVVLSLSDMRSDPLQSIRNTRKEISCMQHRDKILEYYCVDCHVAICSTCAAVQHRRCELVEPILDAVQKLKPEQEFLQNDLEKQTQLIKDWEVEYEKEVKELAINKENLIKEMSSLRFKINEALLNLENKFVQSLDEKHKETLVEASDRLREVEVMKKNVVSTNKFVKTLIQFGSDSELLSIFDMIKVKVDDLRSNIQKAKINKLNKRFKIAFDPCIQRILEIKSFGKIVDVVDLNKENFLSMNGYEEHLGSGTHRKPSVKRVGTFRVDKPSDGPGTPIQNSSSATSTSSESVSSQEMAPPVRSRRSMPAPRPFPRESKTPTPRTIAARSGTMPRQPRTPRPSSVTRFHSQSNSDMRTRSDNNNNENKRTPVKKPLDDALEKRIQQRIIQEHNANVKTQEKSKLISAVKISSNDINRIKFPEKAALQEKSKSTPLLFTINGRTDGDAKKCWPLDVAVLEDGTPVITDFHNKKVKAFSAAGSVMGQVTVPSWPHGIVDVSSRELAVTLPELATIVFTIVQDSSMRIRKRIRTAKQYRGISCDAISDPNNPCLVASCCASGNQSVDILTLDGVIINTFREDYRSEGHLLFSWPYYVTTNNQGDIIVSDCQARNGVICLSRTGKVKYDQLLPDNVVRDPRGICTDRHGNLLLADKVGNAVHCLGTDGMYQSVLLTSVDGLDRPIAVCLSPYGHLIVTQENGDIKIFKHG</sequence>
<proteinExistence type="predicted"/>
<feature type="compositionally biased region" description="Polar residues" evidence="3">
    <location>
        <begin position="476"/>
        <end position="490"/>
    </location>
</feature>
<keyword evidence="1" id="KW-0862">Zinc</keyword>